<protein>
    <submittedName>
        <fullName evidence="1">Uncharacterized protein</fullName>
    </submittedName>
</protein>
<reference evidence="1" key="1">
    <citation type="submission" date="2016-10" db="EMBL/GenBank/DDBJ databases">
        <authorList>
            <person name="de Groot N.N."/>
        </authorList>
    </citation>
    <scope>NUCLEOTIDE SEQUENCE</scope>
</reference>
<sequence>MKRIIKICMTATVVLTSHAVAEFNFDKAPTKLTAYYLAGIQSIAEIKAKLALNDFRVLATNTILKDKTVITITNNELKATNSYMATLHILVNKKDNEVRVQNPSYLASAYIKGYKYGDFKETLNSLEKVLSTMVPVLQQKDMKELPEYHFMFGMPYLEDTITVAKDVSSPNASKISYSLKLPNGAILVGHKLSKKTNNFLNKINQSKNVQLLPYESMIKDGKATILDPKYYLALSLPNLTMGEFMKIATTPDSIEKEIEKSYR</sequence>
<gene>
    <name evidence="1" type="ORF">MNB_SV-14-1081</name>
</gene>
<proteinExistence type="predicted"/>
<name>A0A1W1CN27_9ZZZZ</name>
<dbReference type="EMBL" id="FPHN01000222">
    <property type="protein sequence ID" value="SFV67216.1"/>
    <property type="molecule type" value="Genomic_DNA"/>
</dbReference>
<dbReference type="AlphaFoldDB" id="A0A1W1CN27"/>
<evidence type="ECO:0000313" key="1">
    <source>
        <dbReference type="EMBL" id="SFV67216.1"/>
    </source>
</evidence>
<organism evidence="1">
    <name type="scientific">hydrothermal vent metagenome</name>
    <dbReference type="NCBI Taxonomy" id="652676"/>
    <lineage>
        <taxon>unclassified sequences</taxon>
        <taxon>metagenomes</taxon>
        <taxon>ecological metagenomes</taxon>
    </lineage>
</organism>
<accession>A0A1W1CN27</accession>